<evidence type="ECO:0000313" key="2">
    <source>
        <dbReference type="EMBL" id="KAL3417451.1"/>
    </source>
</evidence>
<evidence type="ECO:0000313" key="3">
    <source>
        <dbReference type="Proteomes" id="UP001629113"/>
    </source>
</evidence>
<name>A0ABR4P2B3_9HELO</name>
<keyword evidence="3" id="KW-1185">Reference proteome</keyword>
<comment type="caution">
    <text evidence="2">The sequence shown here is derived from an EMBL/GenBank/DDBJ whole genome shotgun (WGS) entry which is preliminary data.</text>
</comment>
<organism evidence="2 3">
    <name type="scientific">Phlyctema vagabunda</name>
    <dbReference type="NCBI Taxonomy" id="108571"/>
    <lineage>
        <taxon>Eukaryota</taxon>
        <taxon>Fungi</taxon>
        <taxon>Dikarya</taxon>
        <taxon>Ascomycota</taxon>
        <taxon>Pezizomycotina</taxon>
        <taxon>Leotiomycetes</taxon>
        <taxon>Helotiales</taxon>
        <taxon>Dermateaceae</taxon>
        <taxon>Phlyctema</taxon>
    </lineage>
</organism>
<feature type="region of interest" description="Disordered" evidence="1">
    <location>
        <begin position="1"/>
        <end position="30"/>
    </location>
</feature>
<proteinExistence type="predicted"/>
<feature type="region of interest" description="Disordered" evidence="1">
    <location>
        <begin position="72"/>
        <end position="119"/>
    </location>
</feature>
<accession>A0ABR4P2B3</accession>
<dbReference type="EMBL" id="JBFCZG010000011">
    <property type="protein sequence ID" value="KAL3417451.1"/>
    <property type="molecule type" value="Genomic_DNA"/>
</dbReference>
<feature type="compositionally biased region" description="Basic and acidic residues" evidence="1">
    <location>
        <begin position="19"/>
        <end position="29"/>
    </location>
</feature>
<dbReference type="Proteomes" id="UP001629113">
    <property type="component" value="Unassembled WGS sequence"/>
</dbReference>
<evidence type="ECO:0000256" key="1">
    <source>
        <dbReference type="SAM" id="MobiDB-lite"/>
    </source>
</evidence>
<feature type="compositionally biased region" description="Basic and acidic residues" evidence="1">
    <location>
        <begin position="88"/>
        <end position="98"/>
    </location>
</feature>
<feature type="compositionally biased region" description="Basic and acidic residues" evidence="1">
    <location>
        <begin position="106"/>
        <end position="119"/>
    </location>
</feature>
<reference evidence="2 3" key="1">
    <citation type="submission" date="2024-06" db="EMBL/GenBank/DDBJ databases">
        <title>Complete genome of Phlyctema vagabunda strain 19-DSS-EL-015.</title>
        <authorList>
            <person name="Fiorenzani C."/>
        </authorList>
    </citation>
    <scope>NUCLEOTIDE SEQUENCE [LARGE SCALE GENOMIC DNA]</scope>
    <source>
        <strain evidence="2 3">19-DSS-EL-015</strain>
    </source>
</reference>
<gene>
    <name evidence="2" type="ORF">PVAG01_11451</name>
</gene>
<sequence length="119" mass="12843">MGICKNCTDCPKKQQQNGETRRDDARVEGTEIEDLEFASLSSTRRASPPSVAQRRAKHRIFGTTHRAVPVTATTAPKSAAYGPGFSLVDEHGQVHDVEGSSLSSPTDEHMDAKSSSDSE</sequence>
<protein>
    <submittedName>
        <fullName evidence="2">Uncharacterized protein</fullName>
    </submittedName>
</protein>